<feature type="binding site" evidence="6">
    <location>
        <position position="362"/>
    </location>
    <ligand>
        <name>Mg(2+)</name>
        <dbReference type="ChEBI" id="CHEBI:18420"/>
    </ligand>
</feature>
<feature type="binding site" evidence="6">
    <location>
        <position position="70"/>
    </location>
    <ligand>
        <name>substrate</name>
    </ligand>
</feature>
<dbReference type="GO" id="GO:0005524">
    <property type="term" value="F:ATP binding"/>
    <property type="evidence" value="ECO:0007669"/>
    <property type="project" value="UniProtKB-KW"/>
</dbReference>
<comment type="catalytic activity">
    <reaction evidence="6">
        <text>acetate + ATP = acetyl phosphate + ADP</text>
        <dbReference type="Rhea" id="RHEA:11352"/>
        <dbReference type="ChEBI" id="CHEBI:22191"/>
        <dbReference type="ChEBI" id="CHEBI:30089"/>
        <dbReference type="ChEBI" id="CHEBI:30616"/>
        <dbReference type="ChEBI" id="CHEBI:456216"/>
        <dbReference type="EC" id="2.7.2.1"/>
    </reaction>
</comment>
<feature type="binding site" evidence="6">
    <location>
        <position position="7"/>
    </location>
    <ligand>
        <name>Mg(2+)</name>
        <dbReference type="ChEBI" id="CHEBI:18420"/>
    </ligand>
</feature>
<comment type="subunit">
    <text evidence="6">Homodimer.</text>
</comment>
<dbReference type="UniPathway" id="UPA00340">
    <property type="reaction ID" value="UER00458"/>
</dbReference>
<feature type="site" description="Transition state stabilizer" evidence="6">
    <location>
        <position position="220"/>
    </location>
</feature>
<accession>A0A0M4QY06</accession>
<dbReference type="CDD" id="cd24010">
    <property type="entry name" value="ASKHA_NBD_AcK_PK"/>
    <property type="match status" value="1"/>
</dbReference>
<dbReference type="EMBL" id="CP012677">
    <property type="protein sequence ID" value="ALE93136.1"/>
    <property type="molecule type" value="Genomic_DNA"/>
</dbReference>
<dbReference type="GO" id="GO:0006083">
    <property type="term" value="P:acetate metabolic process"/>
    <property type="evidence" value="ECO:0007669"/>
    <property type="project" value="TreeGrafter"/>
</dbReference>
<gene>
    <name evidence="6" type="primary">ackA</name>
    <name evidence="8" type="ORF">AOC05_13740</name>
</gene>
<comment type="subcellular location">
    <subcellularLocation>
        <location evidence="6">Cytoplasm</location>
    </subcellularLocation>
</comment>
<dbReference type="PRINTS" id="PR00471">
    <property type="entry name" value="ACETATEKNASE"/>
</dbReference>
<feature type="binding site" evidence="6">
    <location>
        <begin position="308"/>
        <end position="312"/>
    </location>
    <ligand>
        <name>ATP</name>
        <dbReference type="ChEBI" id="CHEBI:30616"/>
    </ligand>
</feature>
<dbReference type="InterPro" id="IPR043129">
    <property type="entry name" value="ATPase_NBD"/>
</dbReference>
<organism evidence="8 9">
    <name type="scientific">Arthrobacter alpinus</name>
    <dbReference type="NCBI Taxonomy" id="656366"/>
    <lineage>
        <taxon>Bacteria</taxon>
        <taxon>Bacillati</taxon>
        <taxon>Actinomycetota</taxon>
        <taxon>Actinomycetes</taxon>
        <taxon>Micrococcales</taxon>
        <taxon>Micrococcaceae</taxon>
        <taxon>Arthrobacter</taxon>
    </lineage>
</organism>
<keyword evidence="3 6" id="KW-0547">Nucleotide-binding</keyword>
<dbReference type="OrthoDB" id="9802453at2"/>
<dbReference type="Gene3D" id="3.30.420.40">
    <property type="match status" value="2"/>
</dbReference>
<comment type="function">
    <text evidence="6">Catalyzes the formation of acetyl phosphate from acetate and ATP. Can also catalyze the reverse reaction.</text>
</comment>
<keyword evidence="6" id="KW-0963">Cytoplasm</keyword>
<dbReference type="PROSITE" id="PS01075">
    <property type="entry name" value="ACETATE_KINASE_1"/>
    <property type="match status" value="1"/>
</dbReference>
<dbReference type="KEGG" id="aaq:AOC05_13740"/>
<evidence type="ECO:0000256" key="7">
    <source>
        <dbReference type="RuleBase" id="RU003835"/>
    </source>
</evidence>
<feature type="active site" description="Proton donor/acceptor" evidence="6">
    <location>
        <position position="127"/>
    </location>
</feature>
<evidence type="ECO:0000256" key="3">
    <source>
        <dbReference type="ARBA" id="ARBA00022741"/>
    </source>
</evidence>
<keyword evidence="6" id="KW-0460">Magnesium</keyword>
<evidence type="ECO:0000256" key="5">
    <source>
        <dbReference type="ARBA" id="ARBA00022840"/>
    </source>
</evidence>
<dbReference type="PIRSF" id="PIRSF000722">
    <property type="entry name" value="Acetate_prop_kin"/>
    <property type="match status" value="1"/>
</dbReference>
<name>A0A0M4QY06_9MICC</name>
<keyword evidence="9" id="KW-1185">Reference proteome</keyword>
<comment type="cofactor">
    <cofactor evidence="6">
        <name>Mg(2+)</name>
        <dbReference type="ChEBI" id="CHEBI:18420"/>
    </cofactor>
    <cofactor evidence="6">
        <name>Mn(2+)</name>
        <dbReference type="ChEBI" id="CHEBI:29035"/>
    </cofactor>
    <text evidence="6">Mg(2+). Can also accept Mn(2+).</text>
</comment>
<feature type="binding site" evidence="6">
    <location>
        <begin position="260"/>
        <end position="262"/>
    </location>
    <ligand>
        <name>ATP</name>
        <dbReference type="ChEBI" id="CHEBI:30616"/>
    </ligand>
</feature>
<evidence type="ECO:0000256" key="6">
    <source>
        <dbReference type="HAMAP-Rule" id="MF_00020"/>
    </source>
</evidence>
<dbReference type="Proteomes" id="UP000062833">
    <property type="component" value="Chromosome"/>
</dbReference>
<dbReference type="SUPFAM" id="SSF53067">
    <property type="entry name" value="Actin-like ATPase domain"/>
    <property type="match status" value="2"/>
</dbReference>
<dbReference type="RefSeq" id="WP_062007722.1">
    <property type="nucleotide sequence ID" value="NZ_CP012677.1"/>
</dbReference>
<dbReference type="HAMAP" id="MF_00020">
    <property type="entry name" value="Acetate_kinase"/>
    <property type="match status" value="1"/>
</dbReference>
<reference evidence="9" key="1">
    <citation type="submission" date="2015-09" db="EMBL/GenBank/DDBJ databases">
        <title>Complete genome of Arthrobacter alpinus strain R3.8.</title>
        <authorList>
            <person name="See-Too W.S."/>
            <person name="Chan K.G."/>
        </authorList>
    </citation>
    <scope>NUCLEOTIDE SEQUENCE [LARGE SCALE GENOMIC DNA]</scope>
    <source>
        <strain evidence="9">R3.8</strain>
    </source>
</reference>
<comment type="pathway">
    <text evidence="6">Metabolic intermediate biosynthesis; acetyl-CoA biosynthesis; acetyl-CoA from acetate: step 1/2.</text>
</comment>
<evidence type="ECO:0000313" key="8">
    <source>
        <dbReference type="EMBL" id="ALE93136.1"/>
    </source>
</evidence>
<protein>
    <recommendedName>
        <fullName evidence="6">Acetate kinase</fullName>
        <ecNumber evidence="6">2.7.2.1</ecNumber>
    </recommendedName>
    <alternativeName>
        <fullName evidence="6">Acetokinase</fullName>
    </alternativeName>
</protein>
<dbReference type="EC" id="2.7.2.1" evidence="6"/>
<dbReference type="InterPro" id="IPR000890">
    <property type="entry name" value="Aliphatic_acid_kin_short-chain"/>
</dbReference>
<evidence type="ECO:0000256" key="2">
    <source>
        <dbReference type="ARBA" id="ARBA00022679"/>
    </source>
</evidence>
<evidence type="ECO:0000313" key="9">
    <source>
        <dbReference type="Proteomes" id="UP000062833"/>
    </source>
</evidence>
<feature type="binding site" evidence="6">
    <location>
        <begin position="187"/>
        <end position="191"/>
    </location>
    <ligand>
        <name>ATP</name>
        <dbReference type="ChEBI" id="CHEBI:30616"/>
    </ligand>
</feature>
<dbReference type="AlphaFoldDB" id="A0A0M4QY06"/>
<dbReference type="PANTHER" id="PTHR21060:SF15">
    <property type="entry name" value="ACETATE KINASE-RELATED"/>
    <property type="match status" value="1"/>
</dbReference>
<proteinExistence type="inferred from homology"/>
<dbReference type="GO" id="GO:0005737">
    <property type="term" value="C:cytoplasm"/>
    <property type="evidence" value="ECO:0007669"/>
    <property type="project" value="UniProtKB-SubCell"/>
</dbReference>
<sequence length="377" mass="39687">MRVLVINSGSSSLKYQVRDTDSNEIAANGLIERIGEGSGGPADHGEAMEDVAAVLEGVLTQKPLDAVGHRVVHGGERFSEPVLINNEITRAIERLNPLAPLHNPANVLGIRAITAKWPDLPQVAVFDTAFHRTLPEHAWRYAVPDSLYRQYGIRRYGFHGTSHEFVTGRAAALLGVPLDGFNAVVAHLGNGASLTAVQGGASIDTSMGFTPLEGLVMGTRSGDLDPSILIYLQRQGLSADEIDTMLNRESGLKALAGNNDMRAIVDAAEAGDRHARLALDVASYRLAKYIGGYHVAVGGAQALVFTAGIGENSAVFRALVVDRLGALGVKLDAGANLVRVTSPRVVSTADSAIPVLVVPTDEEQAIAEATAAIVLAS</sequence>
<dbReference type="PANTHER" id="PTHR21060">
    <property type="entry name" value="ACETATE KINASE"/>
    <property type="match status" value="1"/>
</dbReference>
<keyword evidence="5 6" id="KW-0067">ATP-binding</keyword>
<feature type="site" description="Transition state stabilizer" evidence="6">
    <location>
        <position position="159"/>
    </location>
</feature>
<dbReference type="InterPro" id="IPR004372">
    <property type="entry name" value="Ac/propionate_kinase"/>
</dbReference>
<evidence type="ECO:0000256" key="4">
    <source>
        <dbReference type="ARBA" id="ARBA00022777"/>
    </source>
</evidence>
<dbReference type="NCBIfam" id="TIGR00016">
    <property type="entry name" value="ackA"/>
    <property type="match status" value="1"/>
</dbReference>
<keyword evidence="2 6" id="KW-0808">Transferase</keyword>
<dbReference type="Pfam" id="PF00871">
    <property type="entry name" value="Acetate_kinase"/>
    <property type="match status" value="1"/>
</dbReference>
<evidence type="ECO:0000256" key="1">
    <source>
        <dbReference type="ARBA" id="ARBA00008748"/>
    </source>
</evidence>
<keyword evidence="6" id="KW-0479">Metal-binding</keyword>
<dbReference type="PATRIC" id="fig|656366.3.peg.2963"/>
<keyword evidence="4 6" id="KW-0418">Kinase</keyword>
<dbReference type="GO" id="GO:0006085">
    <property type="term" value="P:acetyl-CoA biosynthetic process"/>
    <property type="evidence" value="ECO:0007669"/>
    <property type="project" value="UniProtKB-UniRule"/>
</dbReference>
<dbReference type="PROSITE" id="PS01076">
    <property type="entry name" value="ACETATE_KINASE_2"/>
    <property type="match status" value="1"/>
</dbReference>
<dbReference type="InterPro" id="IPR023865">
    <property type="entry name" value="Aliphatic_acid_kinase_CS"/>
</dbReference>
<dbReference type="GO" id="GO:0000287">
    <property type="term" value="F:magnesium ion binding"/>
    <property type="evidence" value="ECO:0007669"/>
    <property type="project" value="UniProtKB-UniRule"/>
</dbReference>
<feature type="binding site" evidence="6">
    <location>
        <position position="14"/>
    </location>
    <ligand>
        <name>ATP</name>
        <dbReference type="ChEBI" id="CHEBI:30616"/>
    </ligand>
</feature>
<comment type="similarity">
    <text evidence="1 6 7">Belongs to the acetokinase family.</text>
</comment>
<dbReference type="GO" id="GO:0008776">
    <property type="term" value="F:acetate kinase activity"/>
    <property type="evidence" value="ECO:0007669"/>
    <property type="project" value="UniProtKB-UniRule"/>
</dbReference>